<feature type="domain" description="FFD box profile" evidence="5">
    <location>
        <begin position="421"/>
        <end position="437"/>
    </location>
</feature>
<dbReference type="PANTHER" id="PTHR13586">
    <property type="entry name" value="SCD6 PROTEIN-RELATED"/>
    <property type="match status" value="1"/>
</dbReference>
<dbReference type="Gene3D" id="2.30.30.100">
    <property type="match status" value="1"/>
</dbReference>
<feature type="non-terminal residue" evidence="6">
    <location>
        <position position="475"/>
    </location>
</feature>
<dbReference type="STRING" id="418985.A0A1V9XQ46"/>
<dbReference type="InterPro" id="IPR019050">
    <property type="entry name" value="FDF_dom"/>
</dbReference>
<accession>A0A1V9XQ46</accession>
<dbReference type="GO" id="GO:0003729">
    <property type="term" value="F:mRNA binding"/>
    <property type="evidence" value="ECO:0007669"/>
    <property type="project" value="TreeGrafter"/>
</dbReference>
<feature type="short sequence motif" description="FFD box" evidence="2">
    <location>
        <begin position="421"/>
        <end position="437"/>
    </location>
</feature>
<evidence type="ECO:0000259" key="5">
    <source>
        <dbReference type="PROSITE" id="PS51513"/>
    </source>
</evidence>
<dbReference type="OrthoDB" id="21539at2759"/>
<name>A0A1V9XQ46_9ACAR</name>
<dbReference type="GO" id="GO:0034063">
    <property type="term" value="P:stress granule assembly"/>
    <property type="evidence" value="ECO:0007669"/>
    <property type="project" value="TreeGrafter"/>
</dbReference>
<dbReference type="InterPro" id="IPR010920">
    <property type="entry name" value="LSM_dom_sf"/>
</dbReference>
<dbReference type="InterPro" id="IPR025609">
    <property type="entry name" value="Lsm14-like_N"/>
</dbReference>
<dbReference type="GO" id="GO:0033962">
    <property type="term" value="P:P-body assembly"/>
    <property type="evidence" value="ECO:0007669"/>
    <property type="project" value="TreeGrafter"/>
</dbReference>
<dbReference type="SMART" id="SM01199">
    <property type="entry name" value="FDF"/>
    <property type="match status" value="1"/>
</dbReference>
<dbReference type="PROSITE" id="PS51513">
    <property type="entry name" value="FFD"/>
    <property type="match status" value="1"/>
</dbReference>
<dbReference type="SUPFAM" id="SSF50182">
    <property type="entry name" value="Sm-like ribonucleoproteins"/>
    <property type="match status" value="1"/>
</dbReference>
<feature type="region of interest" description="Disordered" evidence="3">
    <location>
        <begin position="360"/>
        <end position="424"/>
    </location>
</feature>
<dbReference type="InterPro" id="IPR025762">
    <property type="entry name" value="DFDF"/>
</dbReference>
<evidence type="ECO:0000313" key="7">
    <source>
        <dbReference type="Proteomes" id="UP000192247"/>
    </source>
</evidence>
<dbReference type="PANTHER" id="PTHR13586:SF0">
    <property type="entry name" value="TRAILER HITCH, ISOFORM H"/>
    <property type="match status" value="1"/>
</dbReference>
<evidence type="ECO:0000256" key="1">
    <source>
        <dbReference type="ARBA" id="ARBA00010415"/>
    </source>
</evidence>
<dbReference type="GO" id="GO:0000932">
    <property type="term" value="C:P-body"/>
    <property type="evidence" value="ECO:0007669"/>
    <property type="project" value="TreeGrafter"/>
</dbReference>
<feature type="region of interest" description="Disordered" evidence="3">
    <location>
        <begin position="92"/>
        <end position="341"/>
    </location>
</feature>
<dbReference type="FunCoup" id="A0A1V9XQ46">
    <property type="interactions" value="1824"/>
</dbReference>
<comment type="caution">
    <text evidence="6">The sequence shown here is derived from an EMBL/GenBank/DDBJ whole genome shotgun (WGS) entry which is preliminary data.</text>
</comment>
<evidence type="ECO:0000313" key="6">
    <source>
        <dbReference type="EMBL" id="OQR75616.1"/>
    </source>
</evidence>
<keyword evidence="7" id="KW-1185">Reference proteome</keyword>
<feature type="domain" description="DFDF" evidence="4">
    <location>
        <begin position="322"/>
        <end position="358"/>
    </location>
</feature>
<evidence type="ECO:0000256" key="2">
    <source>
        <dbReference type="PROSITE-ProRule" id="PRU00846"/>
    </source>
</evidence>
<dbReference type="Pfam" id="PF12701">
    <property type="entry name" value="LSM14"/>
    <property type="match status" value="1"/>
</dbReference>
<organism evidence="6 7">
    <name type="scientific">Tropilaelaps mercedesae</name>
    <dbReference type="NCBI Taxonomy" id="418985"/>
    <lineage>
        <taxon>Eukaryota</taxon>
        <taxon>Metazoa</taxon>
        <taxon>Ecdysozoa</taxon>
        <taxon>Arthropoda</taxon>
        <taxon>Chelicerata</taxon>
        <taxon>Arachnida</taxon>
        <taxon>Acari</taxon>
        <taxon>Parasitiformes</taxon>
        <taxon>Mesostigmata</taxon>
        <taxon>Gamasina</taxon>
        <taxon>Dermanyssoidea</taxon>
        <taxon>Laelapidae</taxon>
        <taxon>Tropilaelaps</taxon>
    </lineage>
</organism>
<feature type="compositionally biased region" description="Pro residues" evidence="3">
    <location>
        <begin position="97"/>
        <end position="109"/>
    </location>
</feature>
<sequence length="475" mass="49426">MAASTPYLGSKISLISNAEIRYEGILYTIDSKESTVALFKVRVFGTEDRKTDTPVPPSDDIFEFITFTASDIKDLRVCQPPVPSLVQDPAIVSHSMAPPPGPPGPPGPGPSFGDFSGTPYANQGPPPPRPMYMGSSPFGGGLGLSPSMLAPGAGLGGGRGPELPGPNGPTMGFPPSASAPKVDSCAQSLNEGAGSRNSSPDLLGKAITSGGGERRGPLEHEEDERDVQRGNNMGGFRGSGEGSRFSYQPPRPPAPRDGFHGQRDSGFSQRRAMPGQAHGGYSAGRGGMGGGGFPSLRGRGGGMGRGRIGMGGPRGPPRGQLQPNKEPLKFDEDFDFEQANLEFQELESKMAKANISTEWEYETEAGTGGASESGGASASGTGGATGDDEGGSVNKASSGDDANNKGGPGNEKGASDEPTPEYYNKSKSFFDLISCEALERQNGQNGSPRVDWRHGRNINKETFGVAAPPSWGYRN</sequence>
<dbReference type="EMBL" id="MNPL01006094">
    <property type="protein sequence ID" value="OQR75616.1"/>
    <property type="molecule type" value="Genomic_DNA"/>
</dbReference>
<reference evidence="6 7" key="1">
    <citation type="journal article" date="2017" name="Gigascience">
        <title>Draft genome of the honey bee ectoparasitic mite, Tropilaelaps mercedesae, is shaped by the parasitic life history.</title>
        <authorList>
            <person name="Dong X."/>
            <person name="Armstrong S.D."/>
            <person name="Xia D."/>
            <person name="Makepeace B.L."/>
            <person name="Darby A.C."/>
            <person name="Kadowaki T."/>
        </authorList>
    </citation>
    <scope>NUCLEOTIDE SEQUENCE [LARGE SCALE GENOMIC DNA]</scope>
    <source>
        <strain evidence="6">Wuxi-XJTLU</strain>
    </source>
</reference>
<feature type="compositionally biased region" description="Polar residues" evidence="3">
    <location>
        <begin position="185"/>
        <end position="200"/>
    </location>
</feature>
<dbReference type="InParanoid" id="A0A1V9XQ46"/>
<evidence type="ECO:0000259" key="4">
    <source>
        <dbReference type="PROSITE" id="PS51512"/>
    </source>
</evidence>
<dbReference type="CDD" id="cd01736">
    <property type="entry name" value="LSm14_N"/>
    <property type="match status" value="1"/>
</dbReference>
<dbReference type="Proteomes" id="UP000192247">
    <property type="component" value="Unassembled WGS sequence"/>
</dbReference>
<dbReference type="PROSITE" id="PS51512">
    <property type="entry name" value="DFDF"/>
    <property type="match status" value="1"/>
</dbReference>
<gene>
    <name evidence="6" type="ORF">BIW11_03231</name>
</gene>
<dbReference type="AlphaFoldDB" id="A0A1V9XQ46"/>
<dbReference type="InterPro" id="IPR025761">
    <property type="entry name" value="FFD_box"/>
</dbReference>
<comment type="similarity">
    <text evidence="1">Belongs to the LSM14 family.</text>
</comment>
<dbReference type="SMART" id="SM01271">
    <property type="entry name" value="LSM14"/>
    <property type="match status" value="1"/>
</dbReference>
<feature type="compositionally biased region" description="Gly residues" evidence="3">
    <location>
        <begin position="277"/>
        <end position="313"/>
    </location>
</feature>
<feature type="compositionally biased region" description="Gly residues" evidence="3">
    <location>
        <begin position="232"/>
        <end position="241"/>
    </location>
</feature>
<evidence type="ECO:0000256" key="3">
    <source>
        <dbReference type="SAM" id="MobiDB-lite"/>
    </source>
</evidence>
<proteinExistence type="inferred from homology"/>
<protein>
    <submittedName>
        <fullName evidence="6">Protein LSM14B-like</fullName>
    </submittedName>
</protein>